<organism evidence="3 4">
    <name type="scientific">Durusdinium trenchii</name>
    <dbReference type="NCBI Taxonomy" id="1381693"/>
    <lineage>
        <taxon>Eukaryota</taxon>
        <taxon>Sar</taxon>
        <taxon>Alveolata</taxon>
        <taxon>Dinophyceae</taxon>
        <taxon>Suessiales</taxon>
        <taxon>Symbiodiniaceae</taxon>
        <taxon>Durusdinium</taxon>
    </lineage>
</organism>
<feature type="region of interest" description="Disordered" evidence="2">
    <location>
        <begin position="345"/>
        <end position="366"/>
    </location>
</feature>
<evidence type="ECO:0000256" key="1">
    <source>
        <dbReference type="SAM" id="Coils"/>
    </source>
</evidence>
<dbReference type="Proteomes" id="UP001642464">
    <property type="component" value="Unassembled WGS sequence"/>
</dbReference>
<sequence length="366" mass="40202">MTTVTTIHHGVDVIGGTPALALVDSGRWSTPRKDNGRTAFGAAGTEGLAPGGPVTFRRARRTGGCLFWATAGGEGGDVNGADVQQLRHRKEELERENEALAGAACRPDLEQRVKDLQAEVDKLRMRKDELERDQEAWGCKRRDLSTQLAECQAAREKLEEEYRQHRAESERRAELEKQQADVAKSFAELQGVVSQLLPWLSELYEQRSRLLEEKSAAEDSATKLKSELQRWRLLWTAPGALGDEGSNAAAQALRARANGSPAGARRGPTRASSLSATKRAAEIYGRDLHRRPSPCRLRCRAEEDKSKVPRALVELEGELRRLSSNGTKPNEMQIRELLALLKKASNGDDTTAAPAPTEEPTTLKGA</sequence>
<feature type="coiled-coil region" evidence="1">
    <location>
        <begin position="83"/>
        <end position="227"/>
    </location>
</feature>
<gene>
    <name evidence="3" type="ORF">SCF082_LOCUS31236</name>
</gene>
<name>A0ABP0N4L3_9DINO</name>
<evidence type="ECO:0000313" key="3">
    <source>
        <dbReference type="EMBL" id="CAK9058696.1"/>
    </source>
</evidence>
<reference evidence="3 4" key="1">
    <citation type="submission" date="2024-02" db="EMBL/GenBank/DDBJ databases">
        <authorList>
            <person name="Chen Y."/>
            <person name="Shah S."/>
            <person name="Dougan E. K."/>
            <person name="Thang M."/>
            <person name="Chan C."/>
        </authorList>
    </citation>
    <scope>NUCLEOTIDE SEQUENCE [LARGE SCALE GENOMIC DNA]</scope>
</reference>
<feature type="compositionally biased region" description="Low complexity" evidence="2">
    <location>
        <begin position="350"/>
        <end position="366"/>
    </location>
</feature>
<proteinExistence type="predicted"/>
<feature type="region of interest" description="Disordered" evidence="2">
    <location>
        <begin position="257"/>
        <end position="277"/>
    </location>
</feature>
<protein>
    <submittedName>
        <fullName evidence="3">Uncharacterized protein</fullName>
    </submittedName>
</protein>
<dbReference type="EMBL" id="CAXAMM010026335">
    <property type="protein sequence ID" value="CAK9058696.1"/>
    <property type="molecule type" value="Genomic_DNA"/>
</dbReference>
<evidence type="ECO:0000313" key="4">
    <source>
        <dbReference type="Proteomes" id="UP001642464"/>
    </source>
</evidence>
<keyword evidence="4" id="KW-1185">Reference proteome</keyword>
<comment type="caution">
    <text evidence="3">The sequence shown here is derived from an EMBL/GenBank/DDBJ whole genome shotgun (WGS) entry which is preliminary data.</text>
</comment>
<evidence type="ECO:0000256" key="2">
    <source>
        <dbReference type="SAM" id="MobiDB-lite"/>
    </source>
</evidence>
<keyword evidence="1" id="KW-0175">Coiled coil</keyword>
<accession>A0ABP0N4L3</accession>